<name>A0A5C6RTE0_9RHOB</name>
<accession>A0A5C6RTE0</accession>
<dbReference type="Proteomes" id="UP000321562">
    <property type="component" value="Unassembled WGS sequence"/>
</dbReference>
<comment type="caution">
    <text evidence="1">The sequence shown here is derived from an EMBL/GenBank/DDBJ whole genome shotgun (WGS) entry which is preliminary data.</text>
</comment>
<gene>
    <name evidence="1" type="ORF">FQV27_16905</name>
</gene>
<dbReference type="OrthoDB" id="8114910at2"/>
<dbReference type="EMBL" id="VOPL01000009">
    <property type="protein sequence ID" value="TXB65726.1"/>
    <property type="molecule type" value="Genomic_DNA"/>
</dbReference>
<sequence>MILKDHLRHASSEEFLLTAWGLYQFWKGRMELAGQAVRLNATAVRLRRESRFVIPPWEIVGLLTVYLEAYDNLTDSRLKPKYLNVRAWDTIAGLINIYRDITNRQSMDGIEKDTKSLLEMMPRIMLQQFSWQTGHDAPRFMIRGTFINYCAEAKAVFESRYGLDAETFFTLSIALTVHFNRVPHFTNLDMFSSIGISKADVKKYLNIVSTTVKNASKAAKADGNTTRHGLDFKVSRVFDYPVFKIGDDIRFAYTCPFPELLIYRATYFIYFDIMGATVPSSGKLLRKMAFEAKSAMDKRFELYCVELAQHSIPDPILCRGDFTYGKAGFQRHTTDLLIHKDNRVSIAAECKSKKMNINVRLSPRPVRDNLEQLDDLAKGVVQIWKFFRDLKAGVVIEGGRPLMAADDFVGMLITLEEWADHNPVFTEECFGRANEINETTMGSDDFVEEADRTPVCIISATEYENMLHEIRPECLPEYLSGYANYQRKFDAKGFSPLHLKKENPEGKHPLSEKLHEFFPIVPALREHRLFLGQKT</sequence>
<organism evidence="1 2">
    <name type="scientific">Paracoccus aurantiacus</name>
    <dbReference type="NCBI Taxonomy" id="2599412"/>
    <lineage>
        <taxon>Bacteria</taxon>
        <taxon>Pseudomonadati</taxon>
        <taxon>Pseudomonadota</taxon>
        <taxon>Alphaproteobacteria</taxon>
        <taxon>Rhodobacterales</taxon>
        <taxon>Paracoccaceae</taxon>
        <taxon>Paracoccus</taxon>
    </lineage>
</organism>
<evidence type="ECO:0000313" key="2">
    <source>
        <dbReference type="Proteomes" id="UP000321562"/>
    </source>
</evidence>
<dbReference type="RefSeq" id="WP_147100845.1">
    <property type="nucleotide sequence ID" value="NZ_JBHUFH010000037.1"/>
</dbReference>
<reference evidence="1 2" key="1">
    <citation type="submission" date="2019-08" db="EMBL/GenBank/DDBJ databases">
        <authorList>
            <person name="Ye J."/>
        </authorList>
    </citation>
    <scope>NUCLEOTIDE SEQUENCE [LARGE SCALE GENOMIC DNA]</scope>
    <source>
        <strain evidence="1 2">TK008</strain>
    </source>
</reference>
<proteinExistence type="predicted"/>
<protein>
    <submittedName>
        <fullName evidence="1">Uncharacterized protein</fullName>
    </submittedName>
</protein>
<dbReference type="AlphaFoldDB" id="A0A5C6RTE0"/>
<evidence type="ECO:0000313" key="1">
    <source>
        <dbReference type="EMBL" id="TXB65726.1"/>
    </source>
</evidence>
<keyword evidence="2" id="KW-1185">Reference proteome</keyword>